<reference evidence="4" key="1">
    <citation type="journal article" date="2021" name="Science">
        <title>Hunting the eagle killer: A cyanobacterial neurotoxin causes vacuolar myelinopathy.</title>
        <authorList>
            <person name="Breinlinger S."/>
            <person name="Phillips T.J."/>
            <person name="Haram B.N."/>
            <person name="Mares J."/>
            <person name="Martinez Yerena J.A."/>
            <person name="Hrouzek P."/>
            <person name="Sobotka R."/>
            <person name="Henderson W.M."/>
            <person name="Schmieder P."/>
            <person name="Williams S.M."/>
            <person name="Lauderdale J.D."/>
            <person name="Wilde H.D."/>
            <person name="Gerrin W."/>
            <person name="Kust A."/>
            <person name="Washington J.W."/>
            <person name="Wagner C."/>
            <person name="Geier B."/>
            <person name="Liebeke M."/>
            <person name="Enke H."/>
            <person name="Niedermeyer T.H.J."/>
            <person name="Wilde S.B."/>
        </authorList>
    </citation>
    <scope>NUCLEOTIDE SEQUENCE [LARGE SCALE GENOMIC DNA]</scope>
    <source>
        <strain evidence="4">Thurmond2011</strain>
    </source>
</reference>
<name>A0AAP5I9C9_9CYAN</name>
<evidence type="ECO:0000313" key="4">
    <source>
        <dbReference type="Proteomes" id="UP000667802"/>
    </source>
</evidence>
<gene>
    <name evidence="3" type="ORF">G7B40_022280</name>
</gene>
<organism evidence="3 4">
    <name type="scientific">Aetokthonos hydrillicola Thurmond2011</name>
    <dbReference type="NCBI Taxonomy" id="2712845"/>
    <lineage>
        <taxon>Bacteria</taxon>
        <taxon>Bacillati</taxon>
        <taxon>Cyanobacteriota</taxon>
        <taxon>Cyanophyceae</taxon>
        <taxon>Nostocales</taxon>
        <taxon>Hapalosiphonaceae</taxon>
        <taxon>Aetokthonos</taxon>
    </lineage>
</organism>
<keyword evidence="4" id="KW-1185">Reference proteome</keyword>
<sequence>MRCKDYFGSIHWAFITAGVPSLVVSLWRVPDQSTAFLMPEFYRQLQHNRDKAHALRQAMLATMKKYPNRSDWAAFVFIGEAE</sequence>
<feature type="domain" description="CHAT" evidence="2">
    <location>
        <begin position="13"/>
        <end position="80"/>
    </location>
</feature>
<accession>A0AAP5I9C9</accession>
<keyword evidence="1" id="KW-0472">Membrane</keyword>
<feature type="transmembrane region" description="Helical" evidence="1">
    <location>
        <begin position="6"/>
        <end position="29"/>
    </location>
</feature>
<comment type="caution">
    <text evidence="3">The sequence shown here is derived from an EMBL/GenBank/DDBJ whole genome shotgun (WGS) entry which is preliminary data.</text>
</comment>
<dbReference type="EMBL" id="JAALHA020000011">
    <property type="protein sequence ID" value="MDR9897271.1"/>
    <property type="molecule type" value="Genomic_DNA"/>
</dbReference>
<evidence type="ECO:0000259" key="2">
    <source>
        <dbReference type="Pfam" id="PF12770"/>
    </source>
</evidence>
<evidence type="ECO:0000313" key="3">
    <source>
        <dbReference type="EMBL" id="MDR9897271.1"/>
    </source>
</evidence>
<proteinExistence type="predicted"/>
<dbReference type="Pfam" id="PF12770">
    <property type="entry name" value="CHAT"/>
    <property type="match status" value="1"/>
</dbReference>
<dbReference type="InterPro" id="IPR024983">
    <property type="entry name" value="CHAT_dom"/>
</dbReference>
<protein>
    <submittedName>
        <fullName evidence="3">CHAT domain-containing protein</fullName>
    </submittedName>
</protein>
<dbReference type="RefSeq" id="WP_208344921.1">
    <property type="nucleotide sequence ID" value="NZ_CAWQFN010000555.1"/>
</dbReference>
<dbReference type="AlphaFoldDB" id="A0AAP5I9C9"/>
<dbReference type="Proteomes" id="UP000667802">
    <property type="component" value="Unassembled WGS sequence"/>
</dbReference>
<evidence type="ECO:0000256" key="1">
    <source>
        <dbReference type="SAM" id="Phobius"/>
    </source>
</evidence>
<keyword evidence="1" id="KW-0812">Transmembrane</keyword>
<keyword evidence="1" id="KW-1133">Transmembrane helix</keyword>